<dbReference type="RefSeq" id="WP_094252143.1">
    <property type="nucleotide sequence ID" value="NZ_JBHLXL010000001.1"/>
</dbReference>
<reference evidence="1 2" key="1">
    <citation type="submission" date="2017-07" db="EMBL/GenBank/DDBJ databases">
        <title>Fictibacillus sp. nov. GDSW-R2A3 Genome sequencing and assembly.</title>
        <authorList>
            <person name="Mayilraj S."/>
        </authorList>
    </citation>
    <scope>NUCLEOTIDE SEQUENCE [LARGE SCALE GENOMIC DNA]</scope>
    <source>
        <strain evidence="1 2">GDSW-R2A3</strain>
    </source>
</reference>
<gene>
    <name evidence="1" type="ORF">CGZ90_09350</name>
</gene>
<dbReference type="OrthoDB" id="2986701at2"/>
<evidence type="ECO:0000313" key="2">
    <source>
        <dbReference type="Proteomes" id="UP000215059"/>
    </source>
</evidence>
<accession>A0A235F9S6</accession>
<name>A0A235F9S6_9BACL</name>
<proteinExistence type="predicted"/>
<protein>
    <submittedName>
        <fullName evidence="1">Uncharacterized protein</fullName>
    </submittedName>
</protein>
<comment type="caution">
    <text evidence="1">The sequence shown here is derived from an EMBL/GenBank/DDBJ whole genome shotgun (WGS) entry which is preliminary data.</text>
</comment>
<dbReference type="EMBL" id="NOII01000002">
    <property type="protein sequence ID" value="OYD58081.1"/>
    <property type="molecule type" value="Genomic_DNA"/>
</dbReference>
<dbReference type="AlphaFoldDB" id="A0A235F9S6"/>
<keyword evidence="2" id="KW-1185">Reference proteome</keyword>
<organism evidence="1 2">
    <name type="scientific">Fictibacillus aquaticus</name>
    <dbReference type="NCBI Taxonomy" id="2021314"/>
    <lineage>
        <taxon>Bacteria</taxon>
        <taxon>Bacillati</taxon>
        <taxon>Bacillota</taxon>
        <taxon>Bacilli</taxon>
        <taxon>Bacillales</taxon>
        <taxon>Fictibacillaceae</taxon>
        <taxon>Fictibacillus</taxon>
    </lineage>
</organism>
<sequence>MDILDIVKEEYGLREVSWMENPFILLTDSGCKRIRYWADESLLKWHTEWRDEAGKKDGPMLDRMIRTKKGESRISVNKQWITLHDSCIEPFGLLGNEKQWGALVAKILAAGEMEARGLEVLAETDEFDFQSLLELAKPVASSGGSFSLIRMSLTEARKRAVQANKLIELAGNSVPPLLDPQLSTDSGRKVMDFLFYEAGDQMPVRTYKPLRRFLQEWIAACGTPSLKRLLTAADRDYPLHSEQGFLLAAEIMIPWELKECLLNLQGGDLEEAVSSLDRFSREWEINRRLLMAVTEWMDENRKKVAL</sequence>
<evidence type="ECO:0000313" key="1">
    <source>
        <dbReference type="EMBL" id="OYD58081.1"/>
    </source>
</evidence>
<dbReference type="Proteomes" id="UP000215059">
    <property type="component" value="Unassembled WGS sequence"/>
</dbReference>